<evidence type="ECO:0000313" key="1">
    <source>
        <dbReference type="EMBL" id="MCP2270160.1"/>
    </source>
</evidence>
<reference evidence="1 2" key="1">
    <citation type="submission" date="2022-06" db="EMBL/GenBank/DDBJ databases">
        <title>Genomic Encyclopedia of Archaeal and Bacterial Type Strains, Phase II (KMG-II): from individual species to whole genera.</title>
        <authorList>
            <person name="Goeker M."/>
        </authorList>
    </citation>
    <scope>NUCLEOTIDE SEQUENCE [LARGE SCALE GENOMIC DNA]</scope>
    <source>
        <strain evidence="1 2">DSM 44255</strain>
    </source>
</reference>
<sequence length="696" mass="74907">MEAPEGSSLPGGGQVVRSELVATSVGRVVQVGVVHGGLHLHGPPAVVPRQLPAASDRFVARTAELAELDAAGATVVIGGAGGIGKTWLALTWANRRVGRFPDGQLFVDLHGFSPVEGPMAPAVAVRGFLDALGVEAGRVPDGLAAQAALYRSLVADRRMLVVLDNAATTGQVEQLLPGGRSVVVVTSRERLAGLISRYGAHALRLEPLDDNAAWALLAKRLGRGRMTAAATELVALCGGSALALSLVAARAQGQPQVPLTEFAAELREFGVDALDDDDPTASLPAVLSLSVRGLSDSALRVFSLVGAAPGPDISLQAAAALTALPLPRIRAVLRALEDASLLTRHPDSRYSMHDLIRGYATATARPDETTEALRRVVDFYLHTAHSADVCLSPHRAPIELDPPAPGCLPLQLTDQTAALDWFEAEHPCLLAAVRVAADHGWHKAVWRLAWSLNTFHYRRGHLHDHLALWRSGLAAAEQLGDPAIEIHAHRQLGRACTRMRRFDEGLTHLRQALTRLEQADDRAGMAYTHQAIASAWAQRGDDHQALEHATQALHLFRALGIATWEAITLTMVGDHTARLGDHDQARTQYQAALALYREHNNPSGEADIRCGLAYIAHHTGNHTEAVDHYQRALTLYRSLGDTYDIGPILDKLGDPYLALGETDQARTVWREALALYENQGRTEDAQRLHHQLDALA</sequence>
<dbReference type="InterPro" id="IPR019734">
    <property type="entry name" value="TPR_rpt"/>
</dbReference>
<dbReference type="EMBL" id="JAMTCO010000006">
    <property type="protein sequence ID" value="MCP2270160.1"/>
    <property type="molecule type" value="Genomic_DNA"/>
</dbReference>
<dbReference type="Pfam" id="PF13424">
    <property type="entry name" value="TPR_12"/>
    <property type="match status" value="1"/>
</dbReference>
<proteinExistence type="predicted"/>
<dbReference type="Gene3D" id="1.25.40.10">
    <property type="entry name" value="Tetratricopeptide repeat domain"/>
    <property type="match status" value="1"/>
</dbReference>
<dbReference type="Gene3D" id="3.40.50.300">
    <property type="entry name" value="P-loop containing nucleotide triphosphate hydrolases"/>
    <property type="match status" value="1"/>
</dbReference>
<gene>
    <name evidence="1" type="ORF">LV75_002661</name>
</gene>
<dbReference type="Proteomes" id="UP001205185">
    <property type="component" value="Unassembled WGS sequence"/>
</dbReference>
<comment type="caution">
    <text evidence="1">The sequence shown here is derived from an EMBL/GenBank/DDBJ whole genome shotgun (WGS) entry which is preliminary data.</text>
</comment>
<dbReference type="SMART" id="SM00028">
    <property type="entry name" value="TPR"/>
    <property type="match status" value="5"/>
</dbReference>
<evidence type="ECO:0000313" key="2">
    <source>
        <dbReference type="Proteomes" id="UP001205185"/>
    </source>
</evidence>
<dbReference type="InterPro" id="IPR011990">
    <property type="entry name" value="TPR-like_helical_dom_sf"/>
</dbReference>
<protein>
    <submittedName>
        <fullName evidence="1">NB-ARC domain-containing protein</fullName>
    </submittedName>
</protein>
<keyword evidence="2" id="KW-1185">Reference proteome</keyword>
<name>A0ABT1IC01_9PSEU</name>
<dbReference type="RefSeq" id="WP_253887146.1">
    <property type="nucleotide sequence ID" value="NZ_BAAAVB010000013.1"/>
</dbReference>
<accession>A0ABT1IC01</accession>
<dbReference type="InterPro" id="IPR027417">
    <property type="entry name" value="P-loop_NTPase"/>
</dbReference>
<dbReference type="SUPFAM" id="SSF48452">
    <property type="entry name" value="TPR-like"/>
    <property type="match status" value="1"/>
</dbReference>
<dbReference type="PANTHER" id="PTHR47691:SF3">
    <property type="entry name" value="HTH-TYPE TRANSCRIPTIONAL REGULATOR RV0890C-RELATED"/>
    <property type="match status" value="1"/>
</dbReference>
<dbReference type="SUPFAM" id="SSF52540">
    <property type="entry name" value="P-loop containing nucleoside triphosphate hydrolases"/>
    <property type="match status" value="1"/>
</dbReference>
<organism evidence="1 2">
    <name type="scientific">Actinokineospora diospyrosa</name>
    <dbReference type="NCBI Taxonomy" id="103728"/>
    <lineage>
        <taxon>Bacteria</taxon>
        <taxon>Bacillati</taxon>
        <taxon>Actinomycetota</taxon>
        <taxon>Actinomycetes</taxon>
        <taxon>Pseudonocardiales</taxon>
        <taxon>Pseudonocardiaceae</taxon>
        <taxon>Actinokineospora</taxon>
    </lineage>
</organism>
<dbReference type="PANTHER" id="PTHR47691">
    <property type="entry name" value="REGULATOR-RELATED"/>
    <property type="match status" value="1"/>
</dbReference>
<dbReference type="PRINTS" id="PR00364">
    <property type="entry name" value="DISEASERSIST"/>
</dbReference>